<dbReference type="InterPro" id="IPR026444">
    <property type="entry name" value="Secre_tail"/>
</dbReference>
<feature type="domain" description="Secretion system C-terminal sorting" evidence="3">
    <location>
        <begin position="669"/>
        <end position="741"/>
    </location>
</feature>
<dbReference type="OrthoDB" id="9816120at2"/>
<evidence type="ECO:0000259" key="3">
    <source>
        <dbReference type="Pfam" id="PF18962"/>
    </source>
</evidence>
<dbReference type="InterPro" id="IPR028994">
    <property type="entry name" value="Integrin_alpha_N"/>
</dbReference>
<dbReference type="Proteomes" id="UP000184212">
    <property type="component" value="Unassembled WGS sequence"/>
</dbReference>
<dbReference type="RefSeq" id="WP_073134567.1">
    <property type="nucleotide sequence ID" value="NZ_FQWQ01000001.1"/>
</dbReference>
<dbReference type="InterPro" id="IPR013517">
    <property type="entry name" value="FG-GAP"/>
</dbReference>
<feature type="chain" id="PRO_5012364198" evidence="2">
    <location>
        <begin position="19"/>
        <end position="742"/>
    </location>
</feature>
<keyword evidence="5" id="KW-1185">Reference proteome</keyword>
<evidence type="ECO:0000256" key="1">
    <source>
        <dbReference type="ARBA" id="ARBA00022729"/>
    </source>
</evidence>
<dbReference type="STRING" id="947013.SAMN04488109_2799"/>
<dbReference type="PANTHER" id="PTHR46580:SF4">
    <property type="entry name" value="ATP_GTP-BINDING PROTEIN"/>
    <property type="match status" value="1"/>
</dbReference>
<sequence>MINLLRLFLVLLPLSLQAQFTYVLDQDVPVKNADGSAVPMPWVGGLNSAHYNTMDLDNDGKDDLVLYDRNADKIITFLNRDNQYQYAPEYESFFPDEVTNWILLRDYNCDGKKDIFTGDILGIKVFTNVTQPGQPLAWKQFFFYSGPGNTKSSVLLSLGFSGLINVQLQFDDLPSLLDADGDGDLDLFDMRFVGNGTVEYHKNFSKERYGTCDSLTFERQTQRWGGVMECTCGNFSFNGVDCPPPGGREDPTGGRTDHAGGKSLLMLDANGDATLDILYSEATCSNLYYLPNQGTLDAPVINSFSIFPQPRPVNFFVYPAAFYEDLDFDGVKDLVSIPNIFAKTFLNSDLAHSNWLYKNTGTTTSPAFSFAQDNFMQDKMIDVGDNSVPAFADYDADGDYDLFVSENTTNGNDIVATVKLYKNTGTTTDPEFTLANDDMWGFSGLSFYNLKIQFIDVNGDSKVDLVFTATALQNGATDLYYVLNTATAGITFGDQQVQSTGFQLYASENISVVDVDRDGLVDLLAGRTNGSVEYWKNNGPAASPHFVLETSSFLGLSSTVLRQNLTISVADLDADGKTDMLIGNQDGRITVVNDFRTATDATAGATEIVYNPISQAYQARNMGGRIWTAPANLFGTTKPAIVVGNILGGLSILRNDDGALLPENATIEVYPNPSPKNGNVTIKADRNVTLQIFTSVGHRITDPIQVPGNSEYGLNVPNLASGVYILRFTQNSKTFIKRLVVY</sequence>
<dbReference type="SUPFAM" id="SSF69318">
    <property type="entry name" value="Integrin alpha N-terminal domain"/>
    <property type="match status" value="2"/>
</dbReference>
<evidence type="ECO:0000313" key="4">
    <source>
        <dbReference type="EMBL" id="SHG99357.1"/>
    </source>
</evidence>
<protein>
    <submittedName>
        <fullName evidence="4">Por secretion system C-terminal sorting domain-containing protein</fullName>
    </submittedName>
</protein>
<dbReference type="PANTHER" id="PTHR46580">
    <property type="entry name" value="SENSOR KINASE-RELATED"/>
    <property type="match status" value="1"/>
</dbReference>
<dbReference type="NCBIfam" id="TIGR04183">
    <property type="entry name" value="Por_Secre_tail"/>
    <property type="match status" value="1"/>
</dbReference>
<dbReference type="Gene3D" id="2.130.10.130">
    <property type="entry name" value="Integrin alpha, N-terminal"/>
    <property type="match status" value="1"/>
</dbReference>
<dbReference type="EMBL" id="FQWQ01000001">
    <property type="protein sequence ID" value="SHG99357.1"/>
    <property type="molecule type" value="Genomic_DNA"/>
</dbReference>
<gene>
    <name evidence="4" type="ORF">SAMN04488109_2799</name>
</gene>
<evidence type="ECO:0000256" key="2">
    <source>
        <dbReference type="SAM" id="SignalP"/>
    </source>
</evidence>
<accession>A0A1M5PC98</accession>
<evidence type="ECO:0000313" key="5">
    <source>
        <dbReference type="Proteomes" id="UP000184212"/>
    </source>
</evidence>
<name>A0A1M5PC98_9BACT</name>
<reference evidence="4 5" key="1">
    <citation type="submission" date="2016-11" db="EMBL/GenBank/DDBJ databases">
        <authorList>
            <person name="Jaros S."/>
            <person name="Januszkiewicz K."/>
            <person name="Wedrychowicz H."/>
        </authorList>
    </citation>
    <scope>NUCLEOTIDE SEQUENCE [LARGE SCALE GENOMIC DNA]</scope>
    <source>
        <strain evidence="4 5">DSM 24574</strain>
    </source>
</reference>
<organism evidence="4 5">
    <name type="scientific">Chryseolinea serpens</name>
    <dbReference type="NCBI Taxonomy" id="947013"/>
    <lineage>
        <taxon>Bacteria</taxon>
        <taxon>Pseudomonadati</taxon>
        <taxon>Bacteroidota</taxon>
        <taxon>Cytophagia</taxon>
        <taxon>Cytophagales</taxon>
        <taxon>Fulvivirgaceae</taxon>
        <taxon>Chryseolinea</taxon>
    </lineage>
</organism>
<proteinExistence type="predicted"/>
<dbReference type="Pfam" id="PF13517">
    <property type="entry name" value="FG-GAP_3"/>
    <property type="match status" value="1"/>
</dbReference>
<keyword evidence="1 2" id="KW-0732">Signal</keyword>
<feature type="signal peptide" evidence="2">
    <location>
        <begin position="1"/>
        <end position="18"/>
    </location>
</feature>
<dbReference type="AlphaFoldDB" id="A0A1M5PC98"/>
<dbReference type="Pfam" id="PF18962">
    <property type="entry name" value="Por_Secre_tail"/>
    <property type="match status" value="1"/>
</dbReference>